<dbReference type="PRINTS" id="PR00111">
    <property type="entry name" value="ABHYDROLASE"/>
</dbReference>
<dbReference type="PATRIC" id="fig|1183438.3.peg.2439"/>
<feature type="domain" description="AB hydrolase-1" evidence="1">
    <location>
        <begin position="33"/>
        <end position="279"/>
    </location>
</feature>
<keyword evidence="3" id="KW-1185">Reference proteome</keyword>
<gene>
    <name evidence="2" type="ORF">GKIL_2480</name>
</gene>
<proteinExistence type="predicted"/>
<dbReference type="Pfam" id="PF12697">
    <property type="entry name" value="Abhydrolase_6"/>
    <property type="match status" value="1"/>
</dbReference>
<organism evidence="2 3">
    <name type="scientific">Gloeobacter kilaueensis (strain ATCC BAA-2537 / CCAP 1431/1 / ULC 316 / JS1)</name>
    <dbReference type="NCBI Taxonomy" id="1183438"/>
    <lineage>
        <taxon>Bacteria</taxon>
        <taxon>Bacillati</taxon>
        <taxon>Cyanobacteriota</taxon>
        <taxon>Cyanophyceae</taxon>
        <taxon>Gloeobacterales</taxon>
        <taxon>Gloeobacteraceae</taxon>
        <taxon>Gloeobacter</taxon>
    </lineage>
</organism>
<accession>U5QIG6</accession>
<dbReference type="eggNOG" id="COG0596">
    <property type="taxonomic scope" value="Bacteria"/>
</dbReference>
<reference evidence="2 3" key="1">
    <citation type="journal article" date="2013" name="PLoS ONE">
        <title>Cultivation and Complete Genome Sequencing of Gloeobacter kilaueensis sp. nov., from a Lava Cave in Kilauea Caldera, Hawai'i.</title>
        <authorList>
            <person name="Saw J.H."/>
            <person name="Schatz M."/>
            <person name="Brown M.V."/>
            <person name="Kunkel D.D."/>
            <person name="Foster J.S."/>
            <person name="Shick H."/>
            <person name="Christensen S."/>
            <person name="Hou S."/>
            <person name="Wan X."/>
            <person name="Donachie S.P."/>
        </authorList>
    </citation>
    <scope>NUCLEOTIDE SEQUENCE [LARGE SCALE GENOMIC DNA]</scope>
    <source>
        <strain evidence="3">JS</strain>
    </source>
</reference>
<dbReference type="InterPro" id="IPR029058">
    <property type="entry name" value="AB_hydrolase_fold"/>
</dbReference>
<dbReference type="PANTHER" id="PTHR46438:SF2">
    <property type="entry name" value="ALPHA_BETA-HYDROLASES SUPERFAMILY PROTEIN"/>
    <property type="match status" value="1"/>
</dbReference>
<name>U5QIG6_GLOK1</name>
<dbReference type="HOGENOM" id="CLU_020336_13_4_3"/>
<dbReference type="InterPro" id="IPR000073">
    <property type="entry name" value="AB_hydrolase_1"/>
</dbReference>
<protein>
    <submittedName>
        <fullName evidence="2">Acetoin dehydrogenase E2 subunit dihydrolipoyllysine-residue acetyltransferase</fullName>
    </submittedName>
</protein>
<evidence type="ECO:0000313" key="3">
    <source>
        <dbReference type="Proteomes" id="UP000017396"/>
    </source>
</evidence>
<dbReference type="AlphaFoldDB" id="U5QIG6"/>
<dbReference type="STRING" id="1183438.GKIL_2480"/>
<dbReference type="Proteomes" id="UP000017396">
    <property type="component" value="Chromosome"/>
</dbReference>
<dbReference type="SUPFAM" id="SSF53474">
    <property type="entry name" value="alpha/beta-Hydrolases"/>
    <property type="match status" value="1"/>
</dbReference>
<sequence length="288" mass="32213">METISSLAGHYRTWRGYRVYSVQAGSEAVGPPILLVHGFGASTDHWRKNIGPLSHRHPVWAIDLLGFGRSQKPNITYSGELWRDQLCDFICEVIGRPVVVAGNSLGGYAALVLAVDCPEWVRGLVLINGAGPFSDAAQPNLLQKFSADLIKGIFSQSWASWLLFQYFRQRSTIRRVLLQVYRDSSAVTEQLIDDIYRPSCDPGAAEVFASVFQTPQGRYVDTLLTQLQKPLLLLWGEADPWMTVGRAERFRQFYPTAQLQLIPAGHCPHDERPELVNAALSEWACVLD</sequence>
<dbReference type="EMBL" id="CP003587">
    <property type="protein sequence ID" value="AGY58726.1"/>
    <property type="molecule type" value="Genomic_DNA"/>
</dbReference>
<evidence type="ECO:0000313" key="2">
    <source>
        <dbReference type="EMBL" id="AGY58726.1"/>
    </source>
</evidence>
<dbReference type="RefSeq" id="WP_023173907.1">
    <property type="nucleotide sequence ID" value="NC_022600.1"/>
</dbReference>
<dbReference type="OrthoDB" id="9780765at2"/>
<dbReference type="KEGG" id="glj:GKIL_2480"/>
<keyword evidence="2" id="KW-0808">Transferase</keyword>
<dbReference type="PANTHER" id="PTHR46438">
    <property type="entry name" value="ALPHA/BETA-HYDROLASES SUPERFAMILY PROTEIN"/>
    <property type="match status" value="1"/>
</dbReference>
<evidence type="ECO:0000259" key="1">
    <source>
        <dbReference type="Pfam" id="PF12697"/>
    </source>
</evidence>
<dbReference type="Gene3D" id="3.40.50.1820">
    <property type="entry name" value="alpha/beta hydrolase"/>
    <property type="match status" value="1"/>
</dbReference>
<dbReference type="GO" id="GO:0016740">
    <property type="term" value="F:transferase activity"/>
    <property type="evidence" value="ECO:0007669"/>
    <property type="project" value="UniProtKB-KW"/>
</dbReference>